<dbReference type="Gene3D" id="1.10.10.10">
    <property type="entry name" value="Winged helix-like DNA-binding domain superfamily/Winged helix DNA-binding domain"/>
    <property type="match status" value="1"/>
</dbReference>
<dbReference type="SUPFAM" id="SSF53850">
    <property type="entry name" value="Periplasmic binding protein-like II"/>
    <property type="match status" value="1"/>
</dbReference>
<feature type="domain" description="HTH lysR-type" evidence="5">
    <location>
        <begin position="5"/>
        <end position="62"/>
    </location>
</feature>
<evidence type="ECO:0000313" key="6">
    <source>
        <dbReference type="EMBL" id="GGK81263.1"/>
    </source>
</evidence>
<evidence type="ECO:0000256" key="3">
    <source>
        <dbReference type="ARBA" id="ARBA00023125"/>
    </source>
</evidence>
<dbReference type="PROSITE" id="PS50931">
    <property type="entry name" value="HTH_LYSR"/>
    <property type="match status" value="1"/>
</dbReference>
<keyword evidence="2" id="KW-0805">Transcription regulation</keyword>
<dbReference type="PRINTS" id="PR00039">
    <property type="entry name" value="HTHLYSR"/>
</dbReference>
<evidence type="ECO:0000259" key="5">
    <source>
        <dbReference type="PROSITE" id="PS50931"/>
    </source>
</evidence>
<dbReference type="PANTHER" id="PTHR30346">
    <property type="entry name" value="TRANSCRIPTIONAL DUAL REGULATOR HCAR-RELATED"/>
    <property type="match status" value="1"/>
</dbReference>
<protein>
    <submittedName>
        <fullName evidence="6">LysR family transcriptional regulator</fullName>
    </submittedName>
</protein>
<dbReference type="Proteomes" id="UP000627984">
    <property type="component" value="Unassembled WGS sequence"/>
</dbReference>
<dbReference type="AlphaFoldDB" id="A0AA37BK62"/>
<dbReference type="InterPro" id="IPR005119">
    <property type="entry name" value="LysR_subst-bd"/>
</dbReference>
<keyword evidence="3" id="KW-0238">DNA-binding</keyword>
<dbReference type="Gene3D" id="3.40.190.10">
    <property type="entry name" value="Periplasmic binding protein-like II"/>
    <property type="match status" value="2"/>
</dbReference>
<evidence type="ECO:0000256" key="1">
    <source>
        <dbReference type="ARBA" id="ARBA00009437"/>
    </source>
</evidence>
<comment type="caution">
    <text evidence="6">The sequence shown here is derived from an EMBL/GenBank/DDBJ whole genome shotgun (WGS) entry which is preliminary data.</text>
</comment>
<evidence type="ECO:0000256" key="2">
    <source>
        <dbReference type="ARBA" id="ARBA00023015"/>
    </source>
</evidence>
<accession>A0AA37BK62</accession>
<evidence type="ECO:0000256" key="4">
    <source>
        <dbReference type="ARBA" id="ARBA00023163"/>
    </source>
</evidence>
<comment type="similarity">
    <text evidence="1">Belongs to the LysR transcriptional regulatory family.</text>
</comment>
<dbReference type="Pfam" id="PF00126">
    <property type="entry name" value="HTH_1"/>
    <property type="match status" value="1"/>
</dbReference>
<reference evidence="6" key="2">
    <citation type="submission" date="2022-09" db="EMBL/GenBank/DDBJ databases">
        <authorList>
            <person name="Sun Q."/>
            <person name="Ohkuma M."/>
        </authorList>
    </citation>
    <scope>NUCLEOTIDE SEQUENCE</scope>
    <source>
        <strain evidence="6">JCM 3093</strain>
    </source>
</reference>
<sequence>MEPGPPLRDVRCFVLVARHLGFSRAAAELRMSQPAVSQAVGRLERALGVRLFDRNSREVGLSTVGKALLPYAEAMLESAAAFAEEAARLAAPGEPVVRLAYAPLAGALAARTARRLARRRPPVGVELRQAGWRAATTALAAGEVTAAVIGAPFPRGLATAARFHVAVGHLAVPADDPLARLPEVRLDRLGRHRVILPRDRPPGGVWARLAALLPGPHRHHVVPGGIDDFAAALDLVAAGNGLLAAPDPLVRTVRRDDVRFVPLDGADLRMTYGLAWSPERVSPELMALVQAVQETLWTR</sequence>
<dbReference type="InterPro" id="IPR036388">
    <property type="entry name" value="WH-like_DNA-bd_sf"/>
</dbReference>
<reference evidence="6" key="1">
    <citation type="journal article" date="2014" name="Int. J. Syst. Evol. Microbiol.">
        <title>Complete genome sequence of Corynebacterium casei LMG S-19264T (=DSM 44701T), isolated from a smear-ripened cheese.</title>
        <authorList>
            <consortium name="US DOE Joint Genome Institute (JGI-PGF)"/>
            <person name="Walter F."/>
            <person name="Albersmeier A."/>
            <person name="Kalinowski J."/>
            <person name="Ruckert C."/>
        </authorList>
    </citation>
    <scope>NUCLEOTIDE SEQUENCE</scope>
    <source>
        <strain evidence="6">JCM 3093</strain>
    </source>
</reference>
<dbReference type="Pfam" id="PF03466">
    <property type="entry name" value="LysR_substrate"/>
    <property type="match status" value="1"/>
</dbReference>
<keyword evidence="4" id="KW-0804">Transcription</keyword>
<dbReference type="PANTHER" id="PTHR30346:SF29">
    <property type="entry name" value="LYSR SUBSTRATE-BINDING"/>
    <property type="match status" value="1"/>
</dbReference>
<dbReference type="InterPro" id="IPR000847">
    <property type="entry name" value="LysR_HTH_N"/>
</dbReference>
<proteinExistence type="inferred from homology"/>
<dbReference type="SUPFAM" id="SSF46785">
    <property type="entry name" value="Winged helix' DNA-binding domain"/>
    <property type="match status" value="1"/>
</dbReference>
<evidence type="ECO:0000313" key="7">
    <source>
        <dbReference type="Proteomes" id="UP000627984"/>
    </source>
</evidence>
<gene>
    <name evidence="6" type="ORF">GCM10010126_45740</name>
</gene>
<dbReference type="RefSeq" id="WP_191896530.1">
    <property type="nucleotide sequence ID" value="NZ_BMQD01000014.1"/>
</dbReference>
<dbReference type="FunFam" id="1.10.10.10:FF:000001">
    <property type="entry name" value="LysR family transcriptional regulator"/>
    <property type="match status" value="1"/>
</dbReference>
<name>A0AA37BK62_9ACTN</name>
<dbReference type="GO" id="GO:0003677">
    <property type="term" value="F:DNA binding"/>
    <property type="evidence" value="ECO:0007669"/>
    <property type="project" value="UniProtKB-KW"/>
</dbReference>
<organism evidence="6 7">
    <name type="scientific">Planomonospora parontospora</name>
    <dbReference type="NCBI Taxonomy" id="58119"/>
    <lineage>
        <taxon>Bacteria</taxon>
        <taxon>Bacillati</taxon>
        <taxon>Actinomycetota</taxon>
        <taxon>Actinomycetes</taxon>
        <taxon>Streptosporangiales</taxon>
        <taxon>Streptosporangiaceae</taxon>
        <taxon>Planomonospora</taxon>
    </lineage>
</organism>
<dbReference type="GO" id="GO:0003700">
    <property type="term" value="F:DNA-binding transcription factor activity"/>
    <property type="evidence" value="ECO:0007669"/>
    <property type="project" value="InterPro"/>
</dbReference>
<dbReference type="GO" id="GO:0032993">
    <property type="term" value="C:protein-DNA complex"/>
    <property type="evidence" value="ECO:0007669"/>
    <property type="project" value="TreeGrafter"/>
</dbReference>
<dbReference type="InterPro" id="IPR036390">
    <property type="entry name" value="WH_DNA-bd_sf"/>
</dbReference>
<dbReference type="EMBL" id="BMQD01000014">
    <property type="protein sequence ID" value="GGK81263.1"/>
    <property type="molecule type" value="Genomic_DNA"/>
</dbReference>